<evidence type="ECO:0000256" key="2">
    <source>
        <dbReference type="SAM" id="SignalP"/>
    </source>
</evidence>
<proteinExistence type="predicted"/>
<dbReference type="EMBL" id="JAGSYN010000046">
    <property type="protein sequence ID" value="KAG7665856.1"/>
    <property type="molecule type" value="Genomic_DNA"/>
</dbReference>
<evidence type="ECO:0000256" key="1">
    <source>
        <dbReference type="SAM" id="MobiDB-lite"/>
    </source>
</evidence>
<feature type="compositionally biased region" description="Pro residues" evidence="1">
    <location>
        <begin position="47"/>
        <end position="104"/>
    </location>
</feature>
<feature type="signal peptide" evidence="2">
    <location>
        <begin position="1"/>
        <end position="18"/>
    </location>
</feature>
<protein>
    <recommendedName>
        <fullName evidence="5">Cell wall protein</fullName>
    </recommendedName>
</protein>
<organism evidence="3 4">
    <name type="scientific">[Candida] subhashii</name>
    <dbReference type="NCBI Taxonomy" id="561895"/>
    <lineage>
        <taxon>Eukaryota</taxon>
        <taxon>Fungi</taxon>
        <taxon>Dikarya</taxon>
        <taxon>Ascomycota</taxon>
        <taxon>Saccharomycotina</taxon>
        <taxon>Pichiomycetes</taxon>
        <taxon>Debaryomycetaceae</taxon>
        <taxon>Spathaspora</taxon>
    </lineage>
</organism>
<dbReference type="GeneID" id="73467483"/>
<reference evidence="3 4" key="1">
    <citation type="journal article" date="2021" name="DNA Res.">
        <title>Genome analysis of Candida subhashii reveals its hybrid nature and dual mitochondrial genome conformations.</title>
        <authorList>
            <person name="Mixao V."/>
            <person name="Hegedusova E."/>
            <person name="Saus E."/>
            <person name="Pryszcz L.P."/>
            <person name="Cillingova A."/>
            <person name="Nosek J."/>
            <person name="Gabaldon T."/>
        </authorList>
    </citation>
    <scope>NUCLEOTIDE SEQUENCE [LARGE SCALE GENOMIC DNA]</scope>
    <source>
        <strain evidence="3 4">CBS 10753</strain>
    </source>
</reference>
<evidence type="ECO:0000313" key="4">
    <source>
        <dbReference type="Proteomes" id="UP000694255"/>
    </source>
</evidence>
<gene>
    <name evidence="3" type="ORF">J8A68_000682</name>
</gene>
<feature type="region of interest" description="Disordered" evidence="1">
    <location>
        <begin position="42"/>
        <end position="104"/>
    </location>
</feature>
<evidence type="ECO:0008006" key="5">
    <source>
        <dbReference type="Google" id="ProtNLM"/>
    </source>
</evidence>
<dbReference type="AlphaFoldDB" id="A0A8J5QJG1"/>
<sequence length="141" mass="14393">MQFSKVALLAVAAALINAEEVVEEVLHTEVVTITSCEPYATECPVAPEEPAPVAPEEPAPVAPEEPAPVAPEEPAPVAPEEPAPVAPEEPAPIAPEEPAPVPEEPPVTVLAPVFNETIYEGSANKFSAGAIALVAGALLAL</sequence>
<comment type="caution">
    <text evidence="3">The sequence shown here is derived from an EMBL/GenBank/DDBJ whole genome shotgun (WGS) entry which is preliminary data.</text>
</comment>
<dbReference type="RefSeq" id="XP_049266088.1">
    <property type="nucleotide sequence ID" value="XM_049410383.1"/>
</dbReference>
<feature type="chain" id="PRO_5035197766" description="Cell wall protein" evidence="2">
    <location>
        <begin position="19"/>
        <end position="141"/>
    </location>
</feature>
<keyword evidence="2" id="KW-0732">Signal</keyword>
<evidence type="ECO:0000313" key="3">
    <source>
        <dbReference type="EMBL" id="KAG7665856.1"/>
    </source>
</evidence>
<name>A0A8J5QJG1_9ASCO</name>
<dbReference type="Proteomes" id="UP000694255">
    <property type="component" value="Unassembled WGS sequence"/>
</dbReference>
<keyword evidence="4" id="KW-1185">Reference proteome</keyword>
<accession>A0A8J5QJG1</accession>